<protein>
    <submittedName>
        <fullName evidence="2">Uncharacterized protein</fullName>
    </submittedName>
</protein>
<gene>
    <name evidence="2" type="ORF">CCMP2556_LOCUS8855</name>
</gene>
<sequence length="818" mass="91215">MSVEEDDQASTVDPDCSDEEDDDDDGEFSEEEGSGGEGDRSTAPAEESHALVPVVNEGAATTLALKNSTTHKAQWDKFCREALSRSKFPAELSEYYNTKKTELFNIWMDSGMNWSSCKLAVDRQVSQRNVASKGWHAVQGKTLRQQYTSEKFEKLIQERQKQGLWYEDDLFPGDLDEAWFFVRVGEKVKQDNETLEKLTLTAKADVNDDMRAALTDAADGVLRPGALPSTSAVGKDGNKALLDALGKAVAIAKPKRSKERDGLADPVKPQTTEEKLSSYMQDLLAHAATARTQSIKLSTVGYATELSAQLLDHAKKLEVTFKTGQDALKIKDEKEMTALIKKVDKLIAFGDQAKASYRSNRFQTNSAAAAAFLRPSSKGRAKAKAKANTKTKRRRLPLESYEQSATVTKLTDLIGRGQVSIAAAADIARCVVRSAVEKVIAEVFSWSMKCCSSGIAPSRGFYNEEFLPKTSRFEMRGQQLALGWKAAYFCMKGDLKARHQMNGFQRWYQCSMLCDSCLASCGKHCEDPMNYRNFGQGAAWPLTCLSHEAYMALELVPSPWTAVPGFRLETIAWDLLHNVFLGTGRDLVASAIRVLIREGIYDHVGSSELDVILSAVHEEIRTTCKQNGFYLPPKPVLSEANMGGSDYAEIGTRYKASHVKCLIWWAAQKTRQVADVAPDNVQLQVLATCCWGVQRCIEISDHAGLILDVIEAKEASDALRTHIRCFAWLSLHYHDLKTNLFKVRPKSHYICHMADSLVSSRMNFNSFHTFDEESFLGKIKAICQKTHGSTMTQRVFQRYRLCLALFLHQSRQLEAQLD</sequence>
<feature type="compositionally biased region" description="Acidic residues" evidence="1">
    <location>
        <begin position="15"/>
        <end position="34"/>
    </location>
</feature>
<keyword evidence="3" id="KW-1185">Reference proteome</keyword>
<evidence type="ECO:0000313" key="2">
    <source>
        <dbReference type="EMBL" id="CAK9007471.1"/>
    </source>
</evidence>
<dbReference type="Proteomes" id="UP001642484">
    <property type="component" value="Unassembled WGS sequence"/>
</dbReference>
<dbReference type="EMBL" id="CAXAMN010004058">
    <property type="protein sequence ID" value="CAK9007471.1"/>
    <property type="molecule type" value="Genomic_DNA"/>
</dbReference>
<comment type="caution">
    <text evidence="2">The sequence shown here is derived from an EMBL/GenBank/DDBJ whole genome shotgun (WGS) entry which is preliminary data.</text>
</comment>
<reference evidence="2 3" key="1">
    <citation type="submission" date="2024-02" db="EMBL/GenBank/DDBJ databases">
        <authorList>
            <person name="Chen Y."/>
            <person name="Shah S."/>
            <person name="Dougan E. K."/>
            <person name="Thang M."/>
            <person name="Chan C."/>
        </authorList>
    </citation>
    <scope>NUCLEOTIDE SEQUENCE [LARGE SCALE GENOMIC DNA]</scope>
</reference>
<accession>A0ABP0IZD9</accession>
<evidence type="ECO:0000256" key="1">
    <source>
        <dbReference type="SAM" id="MobiDB-lite"/>
    </source>
</evidence>
<evidence type="ECO:0000313" key="3">
    <source>
        <dbReference type="Proteomes" id="UP001642484"/>
    </source>
</evidence>
<organism evidence="2 3">
    <name type="scientific">Durusdinium trenchii</name>
    <dbReference type="NCBI Taxonomy" id="1381693"/>
    <lineage>
        <taxon>Eukaryota</taxon>
        <taxon>Sar</taxon>
        <taxon>Alveolata</taxon>
        <taxon>Dinophyceae</taxon>
        <taxon>Suessiales</taxon>
        <taxon>Symbiodiniaceae</taxon>
        <taxon>Durusdinium</taxon>
    </lineage>
</organism>
<feature type="region of interest" description="Disordered" evidence="1">
    <location>
        <begin position="1"/>
        <end position="46"/>
    </location>
</feature>
<name>A0ABP0IZD9_9DINO</name>
<proteinExistence type="predicted"/>